<feature type="domain" description="SAM" evidence="1">
    <location>
        <begin position="114"/>
        <end position="170"/>
    </location>
</feature>
<accession>A0A212F0S2</accession>
<proteinExistence type="predicted"/>
<dbReference type="SUPFAM" id="SSF47769">
    <property type="entry name" value="SAM/Pointed domain"/>
    <property type="match status" value="1"/>
</dbReference>
<dbReference type="PANTHER" id="PTHR46829">
    <property type="entry name" value="STERILE ALPHA MOTIF DOMAIN-CONTAINING PROTEIN 15"/>
    <property type="match status" value="1"/>
</dbReference>
<dbReference type="EMBL" id="AGBW02011028">
    <property type="protein sequence ID" value="OWR47349.1"/>
    <property type="molecule type" value="Genomic_DNA"/>
</dbReference>
<dbReference type="InterPro" id="IPR013761">
    <property type="entry name" value="SAM/pointed_sf"/>
</dbReference>
<dbReference type="AlphaFoldDB" id="A0A212F0S2"/>
<reference evidence="2 3" key="1">
    <citation type="journal article" date="2011" name="Cell">
        <title>The monarch butterfly genome yields insights into long-distance migration.</title>
        <authorList>
            <person name="Zhan S."/>
            <person name="Merlin C."/>
            <person name="Boore J.L."/>
            <person name="Reppert S.M."/>
        </authorList>
    </citation>
    <scope>NUCLEOTIDE SEQUENCE [LARGE SCALE GENOMIC DNA]</scope>
    <source>
        <strain evidence="2">F-2</strain>
    </source>
</reference>
<protein>
    <recommendedName>
        <fullName evidence="1">SAM domain-containing protein</fullName>
    </recommendedName>
</protein>
<dbReference type="Gene3D" id="1.10.150.50">
    <property type="entry name" value="Transcription Factor, Ets-1"/>
    <property type="match status" value="1"/>
</dbReference>
<sequence length="195" mass="22236">MNFLCIFTVKGHIQTARSRSLYFQAKKKSEAPPPRRKPKKVIIPRREPSIVVPPRVPVYITPDKTVCVECPCFPPEDPYAKNKKLNPCQKSPRTLYELSAEVVDRLGFPPALDWSENEVADWLATEVGFPEYKDCILDNHINGSRLLMLEDSFALTEINVKNFDHIKVLLPATAEQTGGCGESWRILSQQLTEYY</sequence>
<evidence type="ECO:0000259" key="1">
    <source>
        <dbReference type="PROSITE" id="PS50105"/>
    </source>
</evidence>
<keyword evidence="3" id="KW-1185">Reference proteome</keyword>
<dbReference type="PROSITE" id="PS50105">
    <property type="entry name" value="SAM_DOMAIN"/>
    <property type="match status" value="1"/>
</dbReference>
<dbReference type="eggNOG" id="ENOG502SBP5">
    <property type="taxonomic scope" value="Eukaryota"/>
</dbReference>
<dbReference type="PANTHER" id="PTHR46829:SF1">
    <property type="entry name" value="STERILE ALPHA MOTIF DOMAIN-CONTAINING PROTEIN 15"/>
    <property type="match status" value="1"/>
</dbReference>
<evidence type="ECO:0000313" key="2">
    <source>
        <dbReference type="EMBL" id="OWR47349.1"/>
    </source>
</evidence>
<name>A0A212F0S2_DANPL</name>
<dbReference type="InterPro" id="IPR001660">
    <property type="entry name" value="SAM"/>
</dbReference>
<dbReference type="Pfam" id="PF00536">
    <property type="entry name" value="SAM_1"/>
    <property type="match status" value="1"/>
</dbReference>
<gene>
    <name evidence="2" type="ORF">KGM_201632</name>
</gene>
<dbReference type="InParanoid" id="A0A212F0S2"/>
<evidence type="ECO:0000313" key="3">
    <source>
        <dbReference type="Proteomes" id="UP000007151"/>
    </source>
</evidence>
<dbReference type="Proteomes" id="UP000007151">
    <property type="component" value="Unassembled WGS sequence"/>
</dbReference>
<dbReference type="STRING" id="278856.A0A212F0S2"/>
<dbReference type="KEGG" id="dpl:KGM_201632"/>
<organism evidence="2 3">
    <name type="scientific">Danaus plexippus plexippus</name>
    <dbReference type="NCBI Taxonomy" id="278856"/>
    <lineage>
        <taxon>Eukaryota</taxon>
        <taxon>Metazoa</taxon>
        <taxon>Ecdysozoa</taxon>
        <taxon>Arthropoda</taxon>
        <taxon>Hexapoda</taxon>
        <taxon>Insecta</taxon>
        <taxon>Pterygota</taxon>
        <taxon>Neoptera</taxon>
        <taxon>Endopterygota</taxon>
        <taxon>Lepidoptera</taxon>
        <taxon>Glossata</taxon>
        <taxon>Ditrysia</taxon>
        <taxon>Papilionoidea</taxon>
        <taxon>Nymphalidae</taxon>
        <taxon>Danainae</taxon>
        <taxon>Danaini</taxon>
        <taxon>Danaina</taxon>
        <taxon>Danaus</taxon>
        <taxon>Danaus</taxon>
    </lineage>
</organism>
<comment type="caution">
    <text evidence="2">The sequence shown here is derived from an EMBL/GenBank/DDBJ whole genome shotgun (WGS) entry which is preliminary data.</text>
</comment>